<gene>
    <name evidence="2" type="ORF">FXF68_12475</name>
</gene>
<dbReference type="Proteomes" id="UP000323505">
    <property type="component" value="Unassembled WGS sequence"/>
</dbReference>
<dbReference type="AlphaFoldDB" id="A0A5D3FT03"/>
<keyword evidence="3" id="KW-1185">Reference proteome</keyword>
<feature type="region of interest" description="Disordered" evidence="1">
    <location>
        <begin position="235"/>
        <end position="276"/>
    </location>
</feature>
<evidence type="ECO:0000313" key="2">
    <source>
        <dbReference type="EMBL" id="TYK51229.1"/>
    </source>
</evidence>
<dbReference type="RefSeq" id="WP_148759053.1">
    <property type="nucleotide sequence ID" value="NZ_VSRQ01000002.1"/>
</dbReference>
<evidence type="ECO:0000313" key="3">
    <source>
        <dbReference type="Proteomes" id="UP000323505"/>
    </source>
</evidence>
<protein>
    <submittedName>
        <fullName evidence="2">Uncharacterized protein</fullName>
    </submittedName>
</protein>
<reference evidence="2 3" key="1">
    <citation type="submission" date="2019-08" db="EMBL/GenBank/DDBJ databases">
        <title>Actinomadura sp. nov. CYP1-5 isolated from mountain soil.</title>
        <authorList>
            <person name="Songsumanus A."/>
            <person name="Kuncharoen N."/>
            <person name="Kudo T."/>
            <person name="Yuki M."/>
            <person name="Igarashi Y."/>
            <person name="Tanasupawat S."/>
        </authorList>
    </citation>
    <scope>NUCLEOTIDE SEQUENCE [LARGE SCALE GENOMIC DNA]</scope>
    <source>
        <strain evidence="2 3">CYP1-5</strain>
    </source>
</reference>
<comment type="caution">
    <text evidence="2">The sequence shown here is derived from an EMBL/GenBank/DDBJ whole genome shotgun (WGS) entry which is preliminary data.</text>
</comment>
<organism evidence="2 3">
    <name type="scientific">Actinomadura decatromicini</name>
    <dbReference type="NCBI Taxonomy" id="2604572"/>
    <lineage>
        <taxon>Bacteria</taxon>
        <taxon>Bacillati</taxon>
        <taxon>Actinomycetota</taxon>
        <taxon>Actinomycetes</taxon>
        <taxon>Streptosporangiales</taxon>
        <taxon>Thermomonosporaceae</taxon>
        <taxon>Actinomadura</taxon>
    </lineage>
</organism>
<accession>A0A5D3FT03</accession>
<sequence>MDEVVPADLRSAINPPCGFGGNPLYGTADLDHPDLGRLGRAVDAAAEKYHGDDYDGFAAVMPALVRSAHHHVDAYDTGGDRREALRLRAHVTGLAGRYLIQIRAHDLALIALRTSLRDALEIGNIPLAAASVSSQAWAMLRQGRLDEVQQLCVDAADQIEPKTSAAARGELSGWRYLLRRAAAAASRNNRAAEAGEYARRAATADARLGEQTHDSARPKTFGLLARIEIFDDRPDKAVQPVQDTSRGVGRVTTSTDRHRLGMSKGAASARGRRQGD</sequence>
<proteinExistence type="predicted"/>
<dbReference type="EMBL" id="VSRQ01000002">
    <property type="protein sequence ID" value="TYK51229.1"/>
    <property type="molecule type" value="Genomic_DNA"/>
</dbReference>
<evidence type="ECO:0000256" key="1">
    <source>
        <dbReference type="SAM" id="MobiDB-lite"/>
    </source>
</evidence>
<name>A0A5D3FT03_9ACTN</name>